<evidence type="ECO:0000256" key="2">
    <source>
        <dbReference type="SAM" id="SignalP"/>
    </source>
</evidence>
<dbReference type="EMBL" id="PDWW01000031">
    <property type="protein sequence ID" value="KAF1722860.1"/>
    <property type="molecule type" value="Genomic_DNA"/>
</dbReference>
<evidence type="ECO:0000256" key="1">
    <source>
        <dbReference type="SAM" id="MobiDB-lite"/>
    </source>
</evidence>
<name>A0ABQ6ZD90_9GAMM</name>
<feature type="region of interest" description="Disordered" evidence="1">
    <location>
        <begin position="9"/>
        <end position="44"/>
    </location>
</feature>
<protein>
    <submittedName>
        <fullName evidence="3">Uncharacterized protein</fullName>
    </submittedName>
</protein>
<feature type="compositionally biased region" description="Low complexity" evidence="1">
    <location>
        <begin position="9"/>
        <end position="19"/>
    </location>
</feature>
<accession>A0ABQ6ZD90</accession>
<evidence type="ECO:0000313" key="4">
    <source>
        <dbReference type="Proteomes" id="UP000781710"/>
    </source>
</evidence>
<proteinExistence type="predicted"/>
<gene>
    <name evidence="3" type="ORF">CSC78_16750</name>
</gene>
<feature type="compositionally biased region" description="Low complexity" evidence="1">
    <location>
        <begin position="27"/>
        <end position="37"/>
    </location>
</feature>
<feature type="chain" id="PRO_5045239914" evidence="2">
    <location>
        <begin position="16"/>
        <end position="107"/>
    </location>
</feature>
<sequence>MLALAVSLAAATAQAQTAPEPAPTPAPAVAEQTQTAASDAQTPVAAVEKKRLSDENCLRHTGSRITQRDGKPRCTGQPGRVYSKDDIDSTGHTNLADALRALDPALN</sequence>
<evidence type="ECO:0000313" key="3">
    <source>
        <dbReference type="EMBL" id="KAF1722860.1"/>
    </source>
</evidence>
<organism evidence="3 4">
    <name type="scientific">Pseudoxanthomonas japonensis</name>
    <dbReference type="NCBI Taxonomy" id="69284"/>
    <lineage>
        <taxon>Bacteria</taxon>
        <taxon>Pseudomonadati</taxon>
        <taxon>Pseudomonadota</taxon>
        <taxon>Gammaproteobacteria</taxon>
        <taxon>Lysobacterales</taxon>
        <taxon>Lysobacteraceae</taxon>
        <taxon>Pseudoxanthomonas</taxon>
    </lineage>
</organism>
<reference evidence="3 4" key="1">
    <citation type="submission" date="2017-10" db="EMBL/GenBank/DDBJ databases">
        <title>Whole genome sequencing of members of genus Pseudoxanthomonas.</title>
        <authorList>
            <person name="Kumar S."/>
            <person name="Bansal K."/>
            <person name="Kaur A."/>
            <person name="Patil P."/>
            <person name="Sharma S."/>
            <person name="Patil P.B."/>
        </authorList>
    </citation>
    <scope>NUCLEOTIDE SEQUENCE [LARGE SCALE GENOMIC DNA]</scope>
    <source>
        <strain evidence="3 4">DSM 17109</strain>
    </source>
</reference>
<dbReference type="Proteomes" id="UP000781710">
    <property type="component" value="Unassembled WGS sequence"/>
</dbReference>
<feature type="signal peptide" evidence="2">
    <location>
        <begin position="1"/>
        <end position="15"/>
    </location>
</feature>
<comment type="caution">
    <text evidence="3">The sequence shown here is derived from an EMBL/GenBank/DDBJ whole genome shotgun (WGS) entry which is preliminary data.</text>
</comment>
<keyword evidence="4" id="KW-1185">Reference proteome</keyword>
<keyword evidence="2" id="KW-0732">Signal</keyword>
<feature type="region of interest" description="Disordered" evidence="1">
    <location>
        <begin position="58"/>
        <end position="91"/>
    </location>
</feature>